<dbReference type="GO" id="GO:0043014">
    <property type="term" value="F:alpha-tubulin binding"/>
    <property type="evidence" value="ECO:0007669"/>
    <property type="project" value="InterPro"/>
</dbReference>
<dbReference type="Proteomes" id="UP000265120">
    <property type="component" value="Chromosome 1"/>
</dbReference>
<feature type="region of interest" description="Disordered" evidence="1">
    <location>
        <begin position="486"/>
        <end position="505"/>
    </location>
</feature>
<reference evidence="5 6" key="1">
    <citation type="journal article" date="2014" name="Nat. Genet.">
        <title>Whole-genome sequence of a flatfish provides insights into ZW sex chromosome evolution and adaptation to a benthic lifestyle.</title>
        <authorList>
            <person name="Chen S."/>
            <person name="Zhang G."/>
            <person name="Shao C."/>
            <person name="Huang Q."/>
            <person name="Liu G."/>
            <person name="Zhang P."/>
            <person name="Song W."/>
            <person name="An N."/>
            <person name="Chalopin D."/>
            <person name="Volff J.N."/>
            <person name="Hong Y."/>
            <person name="Li Q."/>
            <person name="Sha Z."/>
            <person name="Zhou H."/>
            <person name="Xie M."/>
            <person name="Yu Q."/>
            <person name="Liu Y."/>
            <person name="Xiang H."/>
            <person name="Wang N."/>
            <person name="Wu K."/>
            <person name="Yang C."/>
            <person name="Zhou Q."/>
            <person name="Liao X."/>
            <person name="Yang L."/>
            <person name="Hu Q."/>
            <person name="Zhang J."/>
            <person name="Meng L."/>
            <person name="Jin L."/>
            <person name="Tian Y."/>
            <person name="Lian J."/>
            <person name="Yang J."/>
            <person name="Miao G."/>
            <person name="Liu S."/>
            <person name="Liang Z."/>
            <person name="Yan F."/>
            <person name="Li Y."/>
            <person name="Sun B."/>
            <person name="Zhang H."/>
            <person name="Zhang J."/>
            <person name="Zhu Y."/>
            <person name="Du M."/>
            <person name="Zhao Y."/>
            <person name="Schartl M."/>
            <person name="Tang Q."/>
            <person name="Wang J."/>
        </authorList>
    </citation>
    <scope>NUCLEOTIDE SEQUENCE</scope>
</reference>
<keyword evidence="2" id="KW-1133">Transmembrane helix</keyword>
<dbReference type="InterPro" id="IPR055452">
    <property type="entry name" value="TRAPP14_C"/>
</dbReference>
<organism evidence="5 6">
    <name type="scientific">Cynoglossus semilaevis</name>
    <name type="common">Tongue sole</name>
    <dbReference type="NCBI Taxonomy" id="244447"/>
    <lineage>
        <taxon>Eukaryota</taxon>
        <taxon>Metazoa</taxon>
        <taxon>Chordata</taxon>
        <taxon>Craniata</taxon>
        <taxon>Vertebrata</taxon>
        <taxon>Euteleostomi</taxon>
        <taxon>Actinopterygii</taxon>
        <taxon>Neopterygii</taxon>
        <taxon>Teleostei</taxon>
        <taxon>Neoteleostei</taxon>
        <taxon>Acanthomorphata</taxon>
        <taxon>Carangaria</taxon>
        <taxon>Pleuronectiformes</taxon>
        <taxon>Pleuronectoidei</taxon>
        <taxon>Cynoglossidae</taxon>
        <taxon>Cynoglossinae</taxon>
        <taxon>Cynoglossus</taxon>
    </lineage>
</organism>
<keyword evidence="2" id="KW-0472">Membrane</keyword>
<reference evidence="5" key="2">
    <citation type="submission" date="2025-08" db="UniProtKB">
        <authorList>
            <consortium name="Ensembl"/>
        </authorList>
    </citation>
    <scope>IDENTIFICATION</scope>
</reference>
<accession>A0A3P8WU15</accession>
<dbReference type="GeneTree" id="ENSGT00390000014725"/>
<feature type="region of interest" description="Disordered" evidence="1">
    <location>
        <begin position="86"/>
        <end position="112"/>
    </location>
</feature>
<dbReference type="STRING" id="244447.ENSCSEP00000029001"/>
<evidence type="ECO:0000259" key="3">
    <source>
        <dbReference type="Pfam" id="PF15806"/>
    </source>
</evidence>
<dbReference type="Pfam" id="PF15806">
    <property type="entry name" value="TRAPP14_N"/>
    <property type="match status" value="1"/>
</dbReference>
<feature type="compositionally biased region" description="Pro residues" evidence="1">
    <location>
        <begin position="455"/>
        <end position="465"/>
    </location>
</feature>
<feature type="domain" description="TRAPP14 N-terminal" evidence="3">
    <location>
        <begin position="9"/>
        <end position="374"/>
    </location>
</feature>
<evidence type="ECO:0000313" key="5">
    <source>
        <dbReference type="Ensembl" id="ENSCSEP00000029001.1"/>
    </source>
</evidence>
<dbReference type="InParanoid" id="A0A3P8WU15"/>
<feature type="compositionally biased region" description="Polar residues" evidence="1">
    <location>
        <begin position="486"/>
        <end position="503"/>
    </location>
</feature>
<feature type="compositionally biased region" description="Acidic residues" evidence="1">
    <location>
        <begin position="96"/>
        <end position="106"/>
    </location>
</feature>
<dbReference type="GO" id="GO:0060271">
    <property type="term" value="P:cilium assembly"/>
    <property type="evidence" value="ECO:0007669"/>
    <property type="project" value="Ensembl"/>
</dbReference>
<evidence type="ECO:0000259" key="4">
    <source>
        <dbReference type="Pfam" id="PF23652"/>
    </source>
</evidence>
<dbReference type="OMA" id="IWNSEGG"/>
<protein>
    <submittedName>
        <fullName evidence="5">Trafficking protein particle complex subunit 14</fullName>
    </submittedName>
</protein>
<feature type="transmembrane region" description="Helical" evidence="2">
    <location>
        <begin position="557"/>
        <end position="577"/>
    </location>
</feature>
<evidence type="ECO:0000256" key="1">
    <source>
        <dbReference type="SAM" id="MobiDB-lite"/>
    </source>
</evidence>
<dbReference type="InterPro" id="IPR031626">
    <property type="entry name" value="TRAPPC14"/>
</dbReference>
<evidence type="ECO:0000256" key="2">
    <source>
        <dbReference type="SAM" id="Phobius"/>
    </source>
</evidence>
<evidence type="ECO:0000313" key="6">
    <source>
        <dbReference type="Proteomes" id="UP000265120"/>
    </source>
</evidence>
<feature type="domain" description="TRAPP14 C-terminal" evidence="4">
    <location>
        <begin position="384"/>
        <end position="548"/>
    </location>
</feature>
<feature type="region of interest" description="Disordered" evidence="1">
    <location>
        <begin position="454"/>
        <end position="477"/>
    </location>
</feature>
<dbReference type="Pfam" id="PF23652">
    <property type="entry name" value="TRAPP14_C"/>
    <property type="match status" value="1"/>
</dbReference>
<dbReference type="PANTHER" id="PTHR16096">
    <property type="entry name" value="MICROTUBULE-ASSOCIATED PROTEIN 11"/>
    <property type="match status" value="1"/>
</dbReference>
<dbReference type="GO" id="GO:0042127">
    <property type="term" value="P:regulation of cell population proliferation"/>
    <property type="evidence" value="ECO:0007669"/>
    <property type="project" value="Ensembl"/>
</dbReference>
<sequence>MSRIMSSLCDYSMYFPSTPTSNLTDPTEYTKFPRRRHVCLGEVNVQFLLVLRFRDSGGDSWKEQVGSMFALTSVCVGESRKRRVAECPSESPSSSIEEESGEENGENAEPCRMSEGRTRIFSQCLPLLIHNNSVYEGRRSRTQSVKASVVSDDQVIFSLTVSFDKLPVNTLKAKVIVTVWTQDEEKVEVREHGYLTLLQLRSPTHTFRQDLKTFKAQVHTTLDVLPPPTVYCQQMTVSGNHFTVLKVVNHSSKEEVCIKEMRILPNYNSSFLPMMPDGSVLIVDNVCHKSSEITMASFYRMDSKSSHLPSTLSALEKQNFLFKLQLQNRAEEDSSEGLEIPLVAVLQWYTPGLPLTSLISSCYSLPSVHLSRPQLVMTASCPRADFLGVRLIWNSDGKKQVLSMVLCQSPVNNLGQCRKGSILTFCVAFQILTTGLFELSQHMKLKLQFTASMSTPPPAHLPPQSPEKRSPSPSPVARELLDRQSAGRSHSFSHQPSVKTPVSSGIGCPAVTPPVVPLVGRTRYPSSDHNIITADKIAKRECKVLVLKHDAGTAFNLLRFFFFFFIIFFVASQNIMLGNRRFQ</sequence>
<dbReference type="InterPro" id="IPR055453">
    <property type="entry name" value="TRAPP14_N"/>
</dbReference>
<keyword evidence="6" id="KW-1185">Reference proteome</keyword>
<keyword evidence="2" id="KW-0812">Transmembrane</keyword>
<name>A0A3P8WU15_CYNSE</name>
<dbReference type="GO" id="GO:1990071">
    <property type="term" value="C:TRAPPII protein complex"/>
    <property type="evidence" value="ECO:0007669"/>
    <property type="project" value="TreeGrafter"/>
</dbReference>
<proteinExistence type="predicted"/>
<dbReference type="AlphaFoldDB" id="A0A3P8WU15"/>
<feature type="compositionally biased region" description="Low complexity" evidence="1">
    <location>
        <begin position="86"/>
        <end position="95"/>
    </location>
</feature>
<reference evidence="5" key="3">
    <citation type="submission" date="2025-09" db="UniProtKB">
        <authorList>
            <consortium name="Ensembl"/>
        </authorList>
    </citation>
    <scope>IDENTIFICATION</scope>
</reference>
<dbReference type="Ensembl" id="ENSCSET00000029398.1">
    <property type="protein sequence ID" value="ENSCSEP00000029001.1"/>
    <property type="gene ID" value="ENSCSEG00000018568.1"/>
</dbReference>
<dbReference type="PANTHER" id="PTHR16096:SF8">
    <property type="entry name" value="TRAFFICKING PROTEIN PARTICLE COMPLEX SUBUNIT 14"/>
    <property type="match status" value="1"/>
</dbReference>